<dbReference type="RefSeq" id="WP_131800082.1">
    <property type="nucleotide sequence ID" value="NZ_CP066065.1"/>
</dbReference>
<dbReference type="Proteomes" id="UP000595220">
    <property type="component" value="Chromosome"/>
</dbReference>
<gene>
    <name evidence="3" type="ORF">I6H42_05765</name>
</gene>
<evidence type="ECO:0000256" key="1">
    <source>
        <dbReference type="SAM" id="MobiDB-lite"/>
    </source>
</evidence>
<sequence length="238" mass="26845">MTGTSRKHKKRNGNHAKDPNPGTGEKQENRDAGFNLLEELLAVEKAQFSSLIKLTGLSLALSNFPLLRDELAIRLSTESSLFAYGTAQAAVLALIALCALKCHRVHQIQKGMHNDINDFYAQNRTRRLLKRFFGPGKYEDDIILTAWQRRLKKRGTRADIHNPAVLGDIDGRFGDIIGLLISFFALLFTAIPIPALNTFAAILFLASPFLFSAYAWVYFKASNKHLVNRIIRNEKRHR</sequence>
<feature type="compositionally biased region" description="Basic residues" evidence="1">
    <location>
        <begin position="1"/>
        <end position="14"/>
    </location>
</feature>
<feature type="region of interest" description="Disordered" evidence="1">
    <location>
        <begin position="1"/>
        <end position="29"/>
    </location>
</feature>
<evidence type="ECO:0000256" key="2">
    <source>
        <dbReference type="SAM" id="Phobius"/>
    </source>
</evidence>
<evidence type="ECO:0000313" key="3">
    <source>
        <dbReference type="EMBL" id="QQC43311.1"/>
    </source>
</evidence>
<keyword evidence="2" id="KW-0812">Transmembrane</keyword>
<keyword evidence="4" id="KW-1185">Reference proteome</keyword>
<feature type="transmembrane region" description="Helical" evidence="2">
    <location>
        <begin position="199"/>
        <end position="219"/>
    </location>
</feature>
<keyword evidence="2" id="KW-0472">Membrane</keyword>
<proteinExistence type="predicted"/>
<evidence type="ECO:0000313" key="4">
    <source>
        <dbReference type="Proteomes" id="UP000595220"/>
    </source>
</evidence>
<protein>
    <submittedName>
        <fullName evidence="3">Uncharacterized protein</fullName>
    </submittedName>
</protein>
<reference evidence="3 4" key="1">
    <citation type="submission" date="2020-12" db="EMBL/GenBank/DDBJ databases">
        <title>FDA dAtabase for Regulatory Grade micrObial Sequences (FDA-ARGOS): Supporting development and validation of Infectious Disease Dx tests.</title>
        <authorList>
            <person name="Sproer C."/>
            <person name="Gronow S."/>
            <person name="Severitt S."/>
            <person name="Schroder I."/>
            <person name="Tallon L."/>
            <person name="Sadzewicz L."/>
            <person name="Zhao X."/>
            <person name="Boylan J."/>
            <person name="Ott S."/>
            <person name="Bowen H."/>
            <person name="Vavikolanu K."/>
            <person name="Mehta A."/>
            <person name="Aluvathingal J."/>
            <person name="Nadendla S."/>
            <person name="Lowell S."/>
            <person name="Myers T."/>
            <person name="Yan Y."/>
            <person name="Sichtig H."/>
        </authorList>
    </citation>
    <scope>NUCLEOTIDE SEQUENCE [LARGE SCALE GENOMIC DNA]</scope>
    <source>
        <strain evidence="3 4">FDAARGOS_985</strain>
    </source>
</reference>
<dbReference type="AlphaFoldDB" id="A0AAP9Y757"/>
<organism evidence="3 4">
    <name type="scientific">Schaalia meyeri</name>
    <dbReference type="NCBI Taxonomy" id="52773"/>
    <lineage>
        <taxon>Bacteria</taxon>
        <taxon>Bacillati</taxon>
        <taxon>Actinomycetota</taxon>
        <taxon>Actinomycetes</taxon>
        <taxon>Actinomycetales</taxon>
        <taxon>Actinomycetaceae</taxon>
        <taxon>Schaalia</taxon>
    </lineage>
</organism>
<name>A0AAP9Y757_9ACTO</name>
<dbReference type="EMBL" id="CP066065">
    <property type="protein sequence ID" value="QQC43311.1"/>
    <property type="molecule type" value="Genomic_DNA"/>
</dbReference>
<keyword evidence="2" id="KW-1133">Transmembrane helix</keyword>
<accession>A0AAP9Y757</accession>
<feature type="transmembrane region" description="Helical" evidence="2">
    <location>
        <begin position="176"/>
        <end position="193"/>
    </location>
</feature>